<keyword evidence="2" id="KW-1185">Reference proteome</keyword>
<evidence type="ECO:0000313" key="2">
    <source>
        <dbReference type="Proteomes" id="UP000748531"/>
    </source>
</evidence>
<dbReference type="AlphaFoldDB" id="A0A8J4X1Q9"/>
<dbReference type="EMBL" id="LUCH01001086">
    <property type="protein sequence ID" value="KAF5403702.1"/>
    <property type="molecule type" value="Genomic_DNA"/>
</dbReference>
<name>A0A8J4X1Q9_9TREM</name>
<organism evidence="1 2">
    <name type="scientific">Paragonimus heterotremus</name>
    <dbReference type="NCBI Taxonomy" id="100268"/>
    <lineage>
        <taxon>Eukaryota</taxon>
        <taxon>Metazoa</taxon>
        <taxon>Spiralia</taxon>
        <taxon>Lophotrochozoa</taxon>
        <taxon>Platyhelminthes</taxon>
        <taxon>Trematoda</taxon>
        <taxon>Digenea</taxon>
        <taxon>Plagiorchiida</taxon>
        <taxon>Troglotremata</taxon>
        <taxon>Troglotrematidae</taxon>
        <taxon>Paragonimus</taxon>
    </lineage>
</organism>
<proteinExistence type="predicted"/>
<evidence type="ECO:0000313" key="1">
    <source>
        <dbReference type="EMBL" id="KAF5403702.1"/>
    </source>
</evidence>
<dbReference type="Proteomes" id="UP000748531">
    <property type="component" value="Unassembled WGS sequence"/>
</dbReference>
<dbReference type="OrthoDB" id="10654825at2759"/>
<gene>
    <name evidence="1" type="ORF">PHET_02995</name>
</gene>
<comment type="caution">
    <text evidence="1">The sequence shown here is derived from an EMBL/GenBank/DDBJ whole genome shotgun (WGS) entry which is preliminary data.</text>
</comment>
<reference evidence="1" key="1">
    <citation type="submission" date="2019-05" db="EMBL/GenBank/DDBJ databases">
        <title>Annotation for the trematode Paragonimus heterotremus.</title>
        <authorList>
            <person name="Choi Y.-J."/>
        </authorList>
    </citation>
    <scope>NUCLEOTIDE SEQUENCE</scope>
    <source>
        <strain evidence="1">LC</strain>
    </source>
</reference>
<sequence length="230" mass="26726">MGKLGNVVSFHYTARSQKESKNDEYCDQTVNMTTKNTTVWQYRCINVLNVVKAKQTSAFVTFTLRRFFVQPQRDWWDVYDEYYIDHIYMGSQPHQTDEEGKNHEIIMDERCIYTIHFGSLNVPTWPRYPKYLFANVTADKLSTTGRYLIRIQPAGCGNVYPLLGISGLQLPILSDTTSLNVPQTLRDDRWPNTANSLVTRKQRQLRPPSGTIRLSFKGVPTARMFRQLIF</sequence>
<protein>
    <submittedName>
        <fullName evidence="1">Uncharacterized protein</fullName>
    </submittedName>
</protein>
<accession>A0A8J4X1Q9</accession>